<dbReference type="EMBL" id="JBCGBO010000025">
    <property type="protein sequence ID" value="KAK9175029.1"/>
    <property type="molecule type" value="Genomic_DNA"/>
</dbReference>
<dbReference type="AlphaFoldDB" id="A0AAP0LL46"/>
<gene>
    <name evidence="1" type="ORF">WN944_027033</name>
</gene>
<comment type="caution">
    <text evidence="1">The sequence shown here is derived from an EMBL/GenBank/DDBJ whole genome shotgun (WGS) entry which is preliminary data.</text>
</comment>
<proteinExistence type="predicted"/>
<organism evidence="1 2">
    <name type="scientific">Citrus x changshan-huyou</name>
    <dbReference type="NCBI Taxonomy" id="2935761"/>
    <lineage>
        <taxon>Eukaryota</taxon>
        <taxon>Viridiplantae</taxon>
        <taxon>Streptophyta</taxon>
        <taxon>Embryophyta</taxon>
        <taxon>Tracheophyta</taxon>
        <taxon>Spermatophyta</taxon>
        <taxon>Magnoliopsida</taxon>
        <taxon>eudicotyledons</taxon>
        <taxon>Gunneridae</taxon>
        <taxon>Pentapetalae</taxon>
        <taxon>rosids</taxon>
        <taxon>malvids</taxon>
        <taxon>Sapindales</taxon>
        <taxon>Rutaceae</taxon>
        <taxon>Aurantioideae</taxon>
        <taxon>Citrus</taxon>
    </lineage>
</organism>
<dbReference type="Proteomes" id="UP001428341">
    <property type="component" value="Unassembled WGS sequence"/>
</dbReference>
<accession>A0AAP0LL46</accession>
<protein>
    <submittedName>
        <fullName evidence="1">Uncharacterized protein</fullName>
    </submittedName>
</protein>
<sequence length="72" mass="8346">MSGHPITQKAAFMLMKDYDLARESSSTKYEEEMEDPEFEAPYLEPFVVKKDILDLIKEYEEKAVRKAIEGVS</sequence>
<evidence type="ECO:0000313" key="2">
    <source>
        <dbReference type="Proteomes" id="UP001428341"/>
    </source>
</evidence>
<keyword evidence="2" id="KW-1185">Reference proteome</keyword>
<evidence type="ECO:0000313" key="1">
    <source>
        <dbReference type="EMBL" id="KAK9175029.1"/>
    </source>
</evidence>
<reference evidence="1 2" key="1">
    <citation type="submission" date="2024-05" db="EMBL/GenBank/DDBJ databases">
        <title>Haplotype-resolved chromosome-level genome assembly of Huyou (Citrus changshanensis).</title>
        <authorList>
            <person name="Miao C."/>
            <person name="Chen W."/>
            <person name="Wu Y."/>
            <person name="Wang L."/>
            <person name="Zhao S."/>
            <person name="Grierson D."/>
            <person name="Xu C."/>
            <person name="Chen K."/>
        </authorList>
    </citation>
    <scope>NUCLEOTIDE SEQUENCE [LARGE SCALE GENOMIC DNA]</scope>
    <source>
        <strain evidence="1">01-14</strain>
        <tissue evidence="1">Leaf</tissue>
    </source>
</reference>
<name>A0AAP0LL46_9ROSI</name>